<dbReference type="NCBIfam" id="NF033709">
    <property type="entry name" value="PorV_fam"/>
    <property type="match status" value="1"/>
</dbReference>
<sequence>MISNLIQGQAFRSFSNEFLNLGVDAAAFGMGKAVIASSADVNSIYWNPAGLTKVEDIQGALMHAEYFQGIGKYDYAAFAKPINDESTFAVSFIRFGVDDILNTTELIDSQGNINYDNISLFSAVDYAFNVAYARRLPVQGLDIGINSKIVHRKIGDFASSWGFGLDAALQFQTESEWKFGMMVRDITTTFNAWTIDEEEFEKIQNAIPGENQAAPEKLELTKPKVQFGVSKSFEVFRDFNMLTEIDLNMRFSQTNDILSTSFLSIDPGVGLQFDYLKMAFLRVGVNNFQNFTDFDGGSTTSMEPNFGVGFRYKGIQIDYALANIGAASGTLYSNVFSVKVDIGYFR</sequence>
<dbReference type="Gene3D" id="2.40.160.60">
    <property type="entry name" value="Outer membrane protein transport protein (OMPP1/FadL/TodX)"/>
    <property type="match status" value="1"/>
</dbReference>
<protein>
    <submittedName>
        <fullName evidence="1">PorV/PorQ family protein</fullName>
    </submittedName>
</protein>
<name>A0ABU9L1X1_9FLAO</name>
<evidence type="ECO:0000313" key="2">
    <source>
        <dbReference type="Proteomes" id="UP001474120"/>
    </source>
</evidence>
<organism evidence="1 2">
    <name type="scientific">Lutimonas vermicola</name>
    <dbReference type="NCBI Taxonomy" id="414288"/>
    <lineage>
        <taxon>Bacteria</taxon>
        <taxon>Pseudomonadati</taxon>
        <taxon>Bacteroidota</taxon>
        <taxon>Flavobacteriia</taxon>
        <taxon>Flavobacteriales</taxon>
        <taxon>Flavobacteriaceae</taxon>
        <taxon>Lutimonas</taxon>
    </lineage>
</organism>
<reference evidence="1 2" key="1">
    <citation type="submission" date="2024-04" db="EMBL/GenBank/DDBJ databases">
        <title>whole genome sequencing of Lutimonas vermicola strain IMCC1616.</title>
        <authorList>
            <person name="Bae S.S."/>
        </authorList>
    </citation>
    <scope>NUCLEOTIDE SEQUENCE [LARGE SCALE GENOMIC DNA]</scope>
    <source>
        <strain evidence="1 2">IMCC1616</strain>
    </source>
</reference>
<proteinExistence type="predicted"/>
<accession>A0ABU9L1X1</accession>
<comment type="caution">
    <text evidence="1">The sequence shown here is derived from an EMBL/GenBank/DDBJ whole genome shotgun (WGS) entry which is preliminary data.</text>
</comment>
<gene>
    <name evidence="1" type="ORF">AABB81_03805</name>
</gene>
<dbReference type="RefSeq" id="WP_342158735.1">
    <property type="nucleotide sequence ID" value="NZ_JBCDNA010000001.1"/>
</dbReference>
<dbReference type="Proteomes" id="UP001474120">
    <property type="component" value="Unassembled WGS sequence"/>
</dbReference>
<evidence type="ECO:0000313" key="1">
    <source>
        <dbReference type="EMBL" id="MEL4455005.1"/>
    </source>
</evidence>
<dbReference type="EMBL" id="JBCDNA010000001">
    <property type="protein sequence ID" value="MEL4455005.1"/>
    <property type="molecule type" value="Genomic_DNA"/>
</dbReference>
<keyword evidence="2" id="KW-1185">Reference proteome</keyword>